<organism evidence="2 3">
    <name type="scientific">Deinococcus wulumuqiensis</name>
    <dbReference type="NCBI Taxonomy" id="980427"/>
    <lineage>
        <taxon>Bacteria</taxon>
        <taxon>Thermotogati</taxon>
        <taxon>Deinococcota</taxon>
        <taxon>Deinococci</taxon>
        <taxon>Deinococcales</taxon>
        <taxon>Deinococcaceae</taxon>
        <taxon>Deinococcus</taxon>
    </lineage>
</organism>
<dbReference type="RefSeq" id="WP_114671258.1">
    <property type="nucleotide sequence ID" value="NZ_CP031158.1"/>
</dbReference>
<accession>A0A345IET2</accession>
<evidence type="ECO:0000256" key="1">
    <source>
        <dbReference type="SAM" id="MobiDB-lite"/>
    </source>
</evidence>
<gene>
    <name evidence="2" type="ORF">DVJ83_02440</name>
</gene>
<dbReference type="KEGG" id="dwu:DVJ83_02440"/>
<feature type="compositionally biased region" description="Acidic residues" evidence="1">
    <location>
        <begin position="354"/>
        <end position="367"/>
    </location>
</feature>
<reference evidence="2 3" key="1">
    <citation type="submission" date="2018-07" db="EMBL/GenBank/DDBJ databases">
        <title>Complete Genome and Methylome Analysis of Deinococcus wulumuqiensis NEB 479.</title>
        <authorList>
            <person name="Fomenkov A."/>
            <person name="Luyten Y."/>
            <person name="Vincze T."/>
            <person name="Anton B.P."/>
            <person name="Clark T."/>
            <person name="Roberts R.J."/>
            <person name="Morgan R.D."/>
        </authorList>
    </citation>
    <scope>NUCLEOTIDE SEQUENCE [LARGE SCALE GENOMIC DNA]</scope>
    <source>
        <strain evidence="2 3">NEB 479</strain>
    </source>
</reference>
<dbReference type="EMBL" id="CP031158">
    <property type="protein sequence ID" value="AXG98204.1"/>
    <property type="molecule type" value="Genomic_DNA"/>
</dbReference>
<protein>
    <submittedName>
        <fullName evidence="2">Uncharacterized protein</fullName>
    </submittedName>
</protein>
<feature type="region of interest" description="Disordered" evidence="1">
    <location>
        <begin position="347"/>
        <end position="367"/>
    </location>
</feature>
<dbReference type="Proteomes" id="UP000253744">
    <property type="component" value="Chromosome"/>
</dbReference>
<evidence type="ECO:0000313" key="2">
    <source>
        <dbReference type="EMBL" id="AXG98204.1"/>
    </source>
</evidence>
<feature type="region of interest" description="Disordered" evidence="1">
    <location>
        <begin position="216"/>
        <end position="244"/>
    </location>
</feature>
<evidence type="ECO:0000313" key="3">
    <source>
        <dbReference type="Proteomes" id="UP000253744"/>
    </source>
</evidence>
<feature type="compositionally biased region" description="Acidic residues" evidence="1">
    <location>
        <begin position="228"/>
        <end position="244"/>
    </location>
</feature>
<sequence>MTLDPMKLLPPGVRPFEAVLHPGGQMDIRGLDEEAQARQVAEALKATPLADVRGDAALWRVRGLLIRGQAQLYEYAVAESGAVSGPDGEEGWEVRPFPEMPGVPVQGDGSAPNTFDALHYREGRIDLEPDAPDDLLDAVEDAVREYHGTEGGLPGQTWAERHAAAGGPASAVPEARRVRLRLDDAAGLRFVALPETAEYLHGGEWHAYAPAPQDLAPGNLKLGAPGDTDGDADEGTDEGTDEDSPFDLFSSLFDLHSVTAELHADGRVQVQGENLAPEVTDALERHLRADLGAGDPEKWQATLRELFGLESGDEVPSGLRVGLLRQMVEADPALAAQAITPSAVTFDGQTWTELDTDDTDDDTEDDE</sequence>
<dbReference type="STRING" id="1288484.GCA_000348665_00490"/>
<name>A0A345IET2_9DEIO</name>
<proteinExistence type="predicted"/>
<dbReference type="AlphaFoldDB" id="A0A345IET2"/>